<evidence type="ECO:0000256" key="2">
    <source>
        <dbReference type="ARBA" id="ARBA00006809"/>
    </source>
</evidence>
<dbReference type="Pfam" id="PF04931">
    <property type="entry name" value="DNA_pol_phi"/>
    <property type="match status" value="1"/>
</dbReference>
<evidence type="ECO:0000313" key="6">
    <source>
        <dbReference type="Proteomes" id="UP000190831"/>
    </source>
</evidence>
<evidence type="ECO:0000256" key="4">
    <source>
        <dbReference type="SAM" id="MobiDB-lite"/>
    </source>
</evidence>
<accession>A0A1G4MCR1</accession>
<comment type="similarity">
    <text evidence="2">Belongs to the MYBBP1A family.</text>
</comment>
<keyword evidence="6" id="KW-1185">Reference proteome</keyword>
<gene>
    <name evidence="5" type="ORF">LAFE_0E00848G</name>
</gene>
<dbReference type="GO" id="GO:0006355">
    <property type="term" value="P:regulation of DNA-templated transcription"/>
    <property type="evidence" value="ECO:0007669"/>
    <property type="project" value="InterPro"/>
</dbReference>
<dbReference type="InterPro" id="IPR016024">
    <property type="entry name" value="ARM-type_fold"/>
</dbReference>
<feature type="compositionally biased region" description="Acidic residues" evidence="4">
    <location>
        <begin position="698"/>
        <end position="734"/>
    </location>
</feature>
<protein>
    <submittedName>
        <fullName evidence="5">LAFE_0E00848g1_1</fullName>
    </submittedName>
</protein>
<feature type="region of interest" description="Disordered" evidence="4">
    <location>
        <begin position="696"/>
        <end position="734"/>
    </location>
</feature>
<keyword evidence="3" id="KW-0539">Nucleus</keyword>
<evidence type="ECO:0000256" key="3">
    <source>
        <dbReference type="ARBA" id="ARBA00023242"/>
    </source>
</evidence>
<dbReference type="GO" id="GO:0005730">
    <property type="term" value="C:nucleolus"/>
    <property type="evidence" value="ECO:0007669"/>
    <property type="project" value="InterPro"/>
</dbReference>
<dbReference type="SUPFAM" id="SSF48371">
    <property type="entry name" value="ARM repeat"/>
    <property type="match status" value="1"/>
</dbReference>
<dbReference type="PANTHER" id="PTHR13213">
    <property type="entry name" value="MYB-BINDING PROTEIN 1A FAMILY MEMBER"/>
    <property type="match status" value="1"/>
</dbReference>
<sequence>MIERVSRDWFYKLASDLQEERVRATIGLIEELSEIKNESKEWEYVLNRLIKGLASSRNGARLGFSLCLTEVVSLALEKKFLGSIDDYMDLLQGALFREAVKNGKEERGLLFGKMFGFQALLNEPLFSKIFKSESNLLNVGFTMKFVDSLIQTALQKNWIREPCFYTIYQALEKLSPFFDSWEPIVGILQLLDKRGLTLTNEGLAVYIYFIHVCDHTRTIIAESDSLEKLSVTPAWKYNDPLTKGNLPTIAGVLKDSSPVDDTGLKQKGTWNSRLHFVWDLILQVLIRGLEEQPTHISKKRKKSKKEKGRYIEFPDFWKFVIDESFFSDKSSSERKYHGLLIAEKAFDLVPDHLIQVVVSKNLLRCLINQASDADRNLHKIAQKSLNSIVKACQKQPSRTIAFASSLLFGESGSINFDKITKTKTINSLINNKGLTESNISALVNMLVAKAMSDNDIKTRTFVLDTLLHVVRGHKIDSDESWINPLLKCLICLGFFKTCDSVAKESEDNEPLSGLELVARDRLFSILAELFSANDKLSGYASWPHVALDILGEKRESLRLLNSMDEEIKEIVERGLLQHKIISSKLANSPTAQLRGLELLFSVTLLLVYSGDTESVLVLEDLMSLVDSLNHSEENTTLVGLTEILLSFASQKKALLKKLSLQVWELFCGDVSLIELNVLFGVLTARENKEGFAALFEADNNDEESATEDVNELDLEEVSEETEVSQSEESDYSDDNVEKIDKEATSALARALNLPDTIFDEKGEVKIEDLNSSEDDEDVLSETSLDDEKMMELDGQLSEIFKRRKEALSAISTGNKRKQEVQESRENVIAFKHRVVDMIEIYVGNLDNFLKRSSGSHLNLMINFISTLSPLISCLRITLDRALAEKVSKLIKNRICKPRWKSFELSVTEEIHSQVMSMLTEIHEMLLVSKGGQFQSLYFAACSSASLFLSKLIVDMSTDDNGYDQLIDLYTKTLKSWLLEGKFGVSIFLDFMNWLDSKKQNRHKALEK</sequence>
<dbReference type="EMBL" id="LT598488">
    <property type="protein sequence ID" value="SCW01493.1"/>
    <property type="molecule type" value="Genomic_DNA"/>
</dbReference>
<name>A0A1G4MCR1_LACFM</name>
<dbReference type="Proteomes" id="UP000190831">
    <property type="component" value="Chromosome E"/>
</dbReference>
<evidence type="ECO:0000313" key="5">
    <source>
        <dbReference type="EMBL" id="SCW01493.1"/>
    </source>
</evidence>
<organism evidence="5 6">
    <name type="scientific">Lachancea fermentati</name>
    <name type="common">Zygosaccharomyces fermentati</name>
    <dbReference type="NCBI Taxonomy" id="4955"/>
    <lineage>
        <taxon>Eukaryota</taxon>
        <taxon>Fungi</taxon>
        <taxon>Dikarya</taxon>
        <taxon>Ascomycota</taxon>
        <taxon>Saccharomycotina</taxon>
        <taxon>Saccharomycetes</taxon>
        <taxon>Saccharomycetales</taxon>
        <taxon>Saccharomycetaceae</taxon>
        <taxon>Lachancea</taxon>
    </lineage>
</organism>
<dbReference type="AlphaFoldDB" id="A0A1G4MCR1"/>
<reference evidence="6" key="1">
    <citation type="submission" date="2016-03" db="EMBL/GenBank/DDBJ databases">
        <authorList>
            <person name="Devillers H."/>
        </authorList>
    </citation>
    <scope>NUCLEOTIDE SEQUENCE [LARGE SCALE GENOMIC DNA]</scope>
</reference>
<dbReference type="OrthoDB" id="342531at2759"/>
<dbReference type="GO" id="GO:0000182">
    <property type="term" value="F:rDNA binding"/>
    <property type="evidence" value="ECO:0007669"/>
    <property type="project" value="TreeGrafter"/>
</dbReference>
<dbReference type="OMA" id="QWIGILY"/>
<comment type="subcellular location">
    <subcellularLocation>
        <location evidence="1">Nucleus</location>
    </subcellularLocation>
</comment>
<proteinExistence type="inferred from homology"/>
<dbReference type="PANTHER" id="PTHR13213:SF2">
    <property type="entry name" value="MYB-BINDING PROTEIN 1A"/>
    <property type="match status" value="1"/>
</dbReference>
<dbReference type="STRING" id="4955.A0A1G4MCR1"/>
<dbReference type="InterPro" id="IPR007015">
    <property type="entry name" value="DNA_pol_V/MYBBP1A"/>
</dbReference>
<evidence type="ECO:0000256" key="1">
    <source>
        <dbReference type="ARBA" id="ARBA00004123"/>
    </source>
</evidence>